<proteinExistence type="predicted"/>
<gene>
    <name evidence="1" type="ORF">ABXS05_18495</name>
</gene>
<name>A0ABV3PQH1_9HYPH</name>
<sequence length="217" mass="23616">MGDSMATVRVLAEYPEVDARLADFGISRQELLEIVHGVVAARADATADDPASAEGLLAYIYGTRYVRQVFQAHGWIRYRENNVESVRHPDRPLKVVYQSVDLAADLLHRPQAVSGKGSGADRVIAVGQAGLFPEEEMEAARDQSLAELRTGVWFFCVSVQGDDVRAELSLPSGISGDNFAGFIERIFIVGGGEWPADGIASGDRPDSIEFEPAVLRR</sequence>
<dbReference type="Proteomes" id="UP001555786">
    <property type="component" value="Unassembled WGS sequence"/>
</dbReference>
<evidence type="ECO:0000313" key="1">
    <source>
        <dbReference type="EMBL" id="MEW9307549.1"/>
    </source>
</evidence>
<dbReference type="EMBL" id="JBFNQD010000006">
    <property type="protein sequence ID" value="MEW9307549.1"/>
    <property type="molecule type" value="Genomic_DNA"/>
</dbReference>
<evidence type="ECO:0000313" key="2">
    <source>
        <dbReference type="Proteomes" id="UP001555786"/>
    </source>
</evidence>
<organism evidence="1 2">
    <name type="scientific">Labrys neptuniae</name>
    <dbReference type="NCBI Taxonomy" id="376174"/>
    <lineage>
        <taxon>Bacteria</taxon>
        <taxon>Pseudomonadati</taxon>
        <taxon>Pseudomonadota</taxon>
        <taxon>Alphaproteobacteria</taxon>
        <taxon>Hyphomicrobiales</taxon>
        <taxon>Xanthobacteraceae</taxon>
        <taxon>Labrys</taxon>
    </lineage>
</organism>
<comment type="caution">
    <text evidence="1">The sequence shown here is derived from an EMBL/GenBank/DDBJ whole genome shotgun (WGS) entry which is preliminary data.</text>
</comment>
<reference evidence="1 2" key="1">
    <citation type="submission" date="2024-07" db="EMBL/GenBank/DDBJ databases">
        <title>Description of Labrys sedimenti sp. nov., isolated from a diclofenac-degrading enrichment culture.</title>
        <authorList>
            <person name="Tancsics A."/>
            <person name="Csepanyi A."/>
        </authorList>
    </citation>
    <scope>NUCLEOTIDE SEQUENCE [LARGE SCALE GENOMIC DNA]</scope>
    <source>
        <strain evidence="1 2">LMG 23578</strain>
    </source>
</reference>
<protein>
    <submittedName>
        <fullName evidence="1">Uncharacterized protein</fullName>
    </submittedName>
</protein>
<keyword evidence="2" id="KW-1185">Reference proteome</keyword>
<dbReference type="RefSeq" id="WP_367624961.1">
    <property type="nucleotide sequence ID" value="NZ_JBFNQD010000006.1"/>
</dbReference>
<accession>A0ABV3PQH1</accession>